<accession>A0A2D3UVI5</accession>
<dbReference type="RefSeq" id="XP_023621913.1">
    <property type="nucleotide sequence ID" value="XM_023766145.1"/>
</dbReference>
<feature type="compositionally biased region" description="Basic and acidic residues" evidence="1">
    <location>
        <begin position="507"/>
        <end position="522"/>
    </location>
</feature>
<dbReference type="GeneID" id="35596258"/>
<gene>
    <name evidence="2" type="ORF">RCC_00929</name>
</gene>
<feature type="region of interest" description="Disordered" evidence="1">
    <location>
        <begin position="75"/>
        <end position="95"/>
    </location>
</feature>
<evidence type="ECO:0000313" key="2">
    <source>
        <dbReference type="EMBL" id="CZT15016.1"/>
    </source>
</evidence>
<dbReference type="Proteomes" id="UP000225277">
    <property type="component" value="Unassembled WGS sequence"/>
</dbReference>
<proteinExistence type="predicted"/>
<reference evidence="2 3" key="1">
    <citation type="submission" date="2016-03" db="EMBL/GenBank/DDBJ databases">
        <authorList>
            <person name="Ploux O."/>
        </authorList>
    </citation>
    <scope>NUCLEOTIDE SEQUENCE [LARGE SCALE GENOMIC DNA]</scope>
    <source>
        <strain evidence="2 3">URUG2</strain>
    </source>
</reference>
<dbReference type="EMBL" id="FJUY01000001">
    <property type="protein sequence ID" value="CZT15016.1"/>
    <property type="molecule type" value="Genomic_DNA"/>
</dbReference>
<feature type="region of interest" description="Disordered" evidence="1">
    <location>
        <begin position="1"/>
        <end position="28"/>
    </location>
</feature>
<keyword evidence="3" id="KW-1185">Reference proteome</keyword>
<sequence length="606" mass="68808">MGPTPSSTSMPPATASADPTAAGAQPVTMNGASSATPLTAPVCYLTDKLSSEVRIRIYEYIFSGARARRIEPARRATLGEHRQKSSLVPRSDSSRHRLFPSHSCRYLLQAGEKRVSTNIFAVSKLIHNESIESFYNTTIISATWEEFHLLLTLGYPRSLIRNIEIVSCNSQPGFGGYVHYLLSEARNIAATQDIYYLERWLHGQFDGIRFTHQKILRMWPEVINTPEGYDALREVGILLQESMVGGMFSNLAAWGAHTSFRLWVGLLQQLSDHWCRGYFPPYQSIFSFVSFSQTWVGKRMTLPKGFQMHKLGPSNHPRLLEDFTEMLSVHTQSYKLHFRGEDEREVYSEIRRPQWEELGDESELKYEAYHQGKQHKEVVALMMRDPIHEKILIPWYTMQDALLSVATVEVVHGKQKIDSASKEDMHAMFSLHYAMGLANSSDDFIGDEKIAHEEWSEKLLRRYFHVARIARADLLDRVPLRVLRVALNFTFAVSAIVDSPPLNAPEGPREQEAYDRTGDDMQGRGDGLDGAFLEALEEYGDGNSAVKKLSIEEGLLLAREPDNVDYDADDIVPDELDARLYMPFVRGSGRHIRAAWDMLYPEIVKS</sequence>
<dbReference type="AlphaFoldDB" id="A0A2D3UVI5"/>
<feature type="compositionally biased region" description="Low complexity" evidence="1">
    <location>
        <begin position="1"/>
        <end position="26"/>
    </location>
</feature>
<organism evidence="2 3">
    <name type="scientific">Ramularia collo-cygni</name>
    <dbReference type="NCBI Taxonomy" id="112498"/>
    <lineage>
        <taxon>Eukaryota</taxon>
        <taxon>Fungi</taxon>
        <taxon>Dikarya</taxon>
        <taxon>Ascomycota</taxon>
        <taxon>Pezizomycotina</taxon>
        <taxon>Dothideomycetes</taxon>
        <taxon>Dothideomycetidae</taxon>
        <taxon>Mycosphaerellales</taxon>
        <taxon>Mycosphaerellaceae</taxon>
        <taxon>Ramularia</taxon>
    </lineage>
</organism>
<evidence type="ECO:0000313" key="3">
    <source>
        <dbReference type="Proteomes" id="UP000225277"/>
    </source>
</evidence>
<dbReference type="OrthoDB" id="3649037at2759"/>
<protein>
    <submittedName>
        <fullName evidence="2">Uncharacterized protein</fullName>
    </submittedName>
</protein>
<feature type="region of interest" description="Disordered" evidence="1">
    <location>
        <begin position="501"/>
        <end position="522"/>
    </location>
</feature>
<evidence type="ECO:0000256" key="1">
    <source>
        <dbReference type="SAM" id="MobiDB-lite"/>
    </source>
</evidence>
<name>A0A2D3UVI5_9PEZI</name>